<dbReference type="InterPro" id="IPR012675">
    <property type="entry name" value="Beta-grasp_dom_sf"/>
</dbReference>
<evidence type="ECO:0000313" key="1">
    <source>
        <dbReference type="EMBL" id="BCY24569.1"/>
    </source>
</evidence>
<dbReference type="Pfam" id="PF02597">
    <property type="entry name" value="ThiS"/>
    <property type="match status" value="1"/>
</dbReference>
<dbReference type="AlphaFoldDB" id="A0AAD1KP29"/>
<dbReference type="SUPFAM" id="SSF54285">
    <property type="entry name" value="MoaD/ThiS"/>
    <property type="match status" value="1"/>
</dbReference>
<dbReference type="Gene3D" id="3.10.20.30">
    <property type="match status" value="1"/>
</dbReference>
<organism evidence="1 2">
    <name type="scientific">Cutibacterium modestum</name>
    <dbReference type="NCBI Taxonomy" id="2559073"/>
    <lineage>
        <taxon>Bacteria</taxon>
        <taxon>Bacillati</taxon>
        <taxon>Actinomycetota</taxon>
        <taxon>Actinomycetes</taxon>
        <taxon>Propionibacteriales</taxon>
        <taxon>Propionibacteriaceae</taxon>
        <taxon>Cutibacterium</taxon>
    </lineage>
</organism>
<reference evidence="1" key="1">
    <citation type="submission" date="2021-06" db="EMBL/GenBank/DDBJ databases">
        <title>Genome sequence of Cutibacterium modestum strain KB17-24694.</title>
        <authorList>
            <person name="Dekio I."/>
            <person name="Asahina A."/>
            <person name="Nishida M."/>
        </authorList>
    </citation>
    <scope>NUCLEOTIDE SEQUENCE</scope>
    <source>
        <strain evidence="1">KB17-24694</strain>
    </source>
</reference>
<sequence length="80" mass="8394">MVLVHYYGGTAEATGTTEETIELPIDLTVDQVLEHLGKLHSDLGRVLGVCTLFVNGFAARGDQTVPDGAQVDVLPPFAGG</sequence>
<dbReference type="EMBL" id="AP024747">
    <property type="protein sequence ID" value="BCY24569.1"/>
    <property type="molecule type" value="Genomic_DNA"/>
</dbReference>
<accession>A0AAD1KP29</accession>
<protein>
    <submittedName>
        <fullName evidence="1">Molybdenum cofactor biosynthesis protein D2 / thiamineS</fullName>
    </submittedName>
</protein>
<proteinExistence type="predicted"/>
<dbReference type="CDD" id="cd00754">
    <property type="entry name" value="Ubl_MoaD"/>
    <property type="match status" value="1"/>
</dbReference>
<dbReference type="InterPro" id="IPR016155">
    <property type="entry name" value="Mopterin_synth/thiamin_S_b"/>
</dbReference>
<dbReference type="Proteomes" id="UP000825072">
    <property type="component" value="Chromosome 1"/>
</dbReference>
<dbReference type="InterPro" id="IPR003749">
    <property type="entry name" value="ThiS/MoaD-like"/>
</dbReference>
<gene>
    <name evidence="1" type="ORF">KB1_05590</name>
</gene>
<name>A0AAD1KP29_9ACTN</name>
<evidence type="ECO:0000313" key="2">
    <source>
        <dbReference type="Proteomes" id="UP000825072"/>
    </source>
</evidence>